<reference evidence="3" key="1">
    <citation type="submission" date="2023-03" db="EMBL/GenBank/DDBJ databases">
        <title>Mating type loci evolution in Malassezia.</title>
        <authorList>
            <person name="Coelho M.A."/>
        </authorList>
    </citation>
    <scope>NUCLEOTIDE SEQUENCE</scope>
    <source>
        <strain evidence="3">CBS 10434</strain>
    </source>
</reference>
<dbReference type="EMBL" id="CP119909">
    <property type="protein sequence ID" value="WFD18851.1"/>
    <property type="molecule type" value="Genomic_DNA"/>
</dbReference>
<dbReference type="InterPro" id="IPR006597">
    <property type="entry name" value="Sel1-like"/>
</dbReference>
<organism evidence="3 4">
    <name type="scientific">Malassezia caprae</name>
    <dbReference type="NCBI Taxonomy" id="1381934"/>
    <lineage>
        <taxon>Eukaryota</taxon>
        <taxon>Fungi</taxon>
        <taxon>Dikarya</taxon>
        <taxon>Basidiomycota</taxon>
        <taxon>Ustilaginomycotina</taxon>
        <taxon>Malasseziomycetes</taxon>
        <taxon>Malasseziales</taxon>
        <taxon>Malasseziaceae</taxon>
        <taxon>Malassezia</taxon>
    </lineage>
</organism>
<feature type="compositionally biased region" description="Polar residues" evidence="2">
    <location>
        <begin position="150"/>
        <end position="171"/>
    </location>
</feature>
<dbReference type="SUPFAM" id="SSF81901">
    <property type="entry name" value="HCP-like"/>
    <property type="match status" value="1"/>
</dbReference>
<feature type="region of interest" description="Disordered" evidence="2">
    <location>
        <begin position="1205"/>
        <end position="1426"/>
    </location>
</feature>
<feature type="compositionally biased region" description="Pro residues" evidence="2">
    <location>
        <begin position="1009"/>
        <end position="1024"/>
    </location>
</feature>
<accession>A0AAF0E623</accession>
<feature type="compositionally biased region" description="Low complexity" evidence="2">
    <location>
        <begin position="857"/>
        <end position="881"/>
    </location>
</feature>
<feature type="compositionally biased region" description="Polar residues" evidence="2">
    <location>
        <begin position="617"/>
        <end position="626"/>
    </location>
</feature>
<feature type="compositionally biased region" description="Acidic residues" evidence="2">
    <location>
        <begin position="674"/>
        <end position="684"/>
    </location>
</feature>
<evidence type="ECO:0000313" key="4">
    <source>
        <dbReference type="Proteomes" id="UP001220961"/>
    </source>
</evidence>
<dbReference type="Gene3D" id="1.25.40.10">
    <property type="entry name" value="Tetratricopeptide repeat domain"/>
    <property type="match status" value="1"/>
</dbReference>
<dbReference type="Pfam" id="PF08238">
    <property type="entry name" value="Sel1"/>
    <property type="match status" value="7"/>
</dbReference>
<feature type="region of interest" description="Disordered" evidence="2">
    <location>
        <begin position="1"/>
        <end position="96"/>
    </location>
</feature>
<proteinExistence type="predicted"/>
<dbReference type="Proteomes" id="UP001220961">
    <property type="component" value="Chromosome 2"/>
</dbReference>
<dbReference type="InterPro" id="IPR051726">
    <property type="entry name" value="Chitin_Synth_Reg"/>
</dbReference>
<gene>
    <name evidence="3" type="primary">CHS4</name>
    <name evidence="3" type="ORF">MCAP1_001063</name>
</gene>
<feature type="compositionally biased region" description="Low complexity" evidence="2">
    <location>
        <begin position="1"/>
        <end position="11"/>
    </location>
</feature>
<keyword evidence="1" id="KW-0677">Repeat</keyword>
<feature type="compositionally biased region" description="Polar residues" evidence="2">
    <location>
        <begin position="1220"/>
        <end position="1236"/>
    </location>
</feature>
<feature type="compositionally biased region" description="Basic and acidic residues" evidence="2">
    <location>
        <begin position="833"/>
        <end position="856"/>
    </location>
</feature>
<name>A0AAF0E623_9BASI</name>
<feature type="region of interest" description="Disordered" evidence="2">
    <location>
        <begin position="613"/>
        <end position="646"/>
    </location>
</feature>
<feature type="compositionally biased region" description="Basic and acidic residues" evidence="2">
    <location>
        <begin position="799"/>
        <end position="808"/>
    </location>
</feature>
<evidence type="ECO:0000256" key="2">
    <source>
        <dbReference type="SAM" id="MobiDB-lite"/>
    </source>
</evidence>
<feature type="compositionally biased region" description="Polar residues" evidence="2">
    <location>
        <begin position="1372"/>
        <end position="1382"/>
    </location>
</feature>
<feature type="region of interest" description="Disordered" evidence="2">
    <location>
        <begin position="127"/>
        <end position="181"/>
    </location>
</feature>
<feature type="compositionally biased region" description="Pro residues" evidence="2">
    <location>
        <begin position="961"/>
        <end position="973"/>
    </location>
</feature>
<feature type="compositionally biased region" description="Pro residues" evidence="2">
    <location>
        <begin position="52"/>
        <end position="71"/>
    </location>
</feature>
<evidence type="ECO:0000313" key="3">
    <source>
        <dbReference type="EMBL" id="WFD18851.1"/>
    </source>
</evidence>
<evidence type="ECO:0000256" key="1">
    <source>
        <dbReference type="ARBA" id="ARBA00022737"/>
    </source>
</evidence>
<dbReference type="PANTHER" id="PTHR46430:SF1">
    <property type="entry name" value="CHITIN SYNTHASE REGULATOR SKT5-RELATED"/>
    <property type="match status" value="1"/>
</dbReference>
<sequence length="1426" mass="149002">MTQARAQPAVPGGAGGPAARPPPPTSPASAARVMNGPTVRPPGAAPPQSFVPAPPSGPPRPPVLAGRPPPLGAVGSVPGGTPRPPGAGVNTPVSKALPDLTPLQVHDLPDTSSSSTPLSAPARERFSHINPKIPNPLASSASSLREAPSVAQSISTMAGRQASPDSASGSMMSPGDAEVHLDHSHLEPGETVSLLSHAKTLRMYRENAMKTNDPTLQYELAVFMLDVGRTLETTVPSSEDHDPMAERDALIKESVAILRRLADRSHTESQYLVGDCMMNGFGTARGRPDFGLAYAYFSQAGKRGHPDAAYRTGTCYEKGWGCRRDASKAVQFYRMAASRGHPGAQYRLGTAELNGELGLKRSAREGVKWLKRSAEYATPEFPHALHELALLHEKGVHNVLFPDNEYSCDLLAKAVEMGYAPSAYKLGVNYEYGRMGCPQDSGLSIHMYNIAAQQNHKEACFALTAWYLVGAPGILPQSDTEAYLWARRAAEQGLAKAEYACGYFAENGIGTPKDLPEAKGWYQRALEHGDSRASARLSSLSGYNAKQVVDEEAAPPKNELSAVPVQPLSAPFPGAAPVRSLQSLGVLKFPTPKDMRETQAIQRDMITQAILEREQAKSNPSSPQNSGFFGPGGFAARPSRPYVPSQVPKMEGKAISMIAAGPRAGFPKPPTPEPEPEPEPEPDPQAEAGKKRLLGRFFKGKKGKKDAEGQEGQDETVEGEEEGEGEDATENGPMESAPVAVGSPLPDGARPAPAPARPNPENAPASPLPGAPENQEADKESAPPTPNPSKGKLFGLFSRKNDKKEAKAAAEAAAADAEAKDAQPAKDGSQEGAKAENKAEDKDEDKDETKAEDKAAKPGPAAAPGQPGQPPAAGTASPPQGLSIVPVRPSQPGRPPALQPTPTSPTARPGPGPASPDESQALTLAGPRSPTMGRPPPLGPSGAPPSRPPPGGLAGFSPGRPILPPNARPPHPGAPGMQDVRPGSSPTPPPQSLLPNSGPGSPVNDIAPGRPPARPPPGAGPMRPPGAISAGPMGSQARVAPQALVLHVLLVKVLCGLRGLRRSAPIKALDRLQQAWLVPLALVLCDLRGLRRSALNKALDRLQQALVAPQALVLHAHQVKVLFRRQVKVLCGLRGLRRSVPVKALFRHQAKVLCGLQGLRRSVLIKALDRLLQALVAPQALVLHALQAQAPCDRLARLHRGPRLLVGRGPMGAMPPNRPPGTQSRMPTVPPSQNLQVPGMPPKHPSQTSLAPSSSYASLAPGVSASSSYASLPPSMSASSSYASLPPSGSTATLASNRPPMGMRPPPPGSQPGMPPQSVPMGRPPGPSGPPRPPFAMGGPQGPVRPSTPPAGAAVGSPGRAPVNAGPRDPGSNASTPNSVATDEQWMDAQGEGTTNSGVARPPKDVPDLVLPENEAQPRKKWFGFI</sequence>
<dbReference type="PANTHER" id="PTHR46430">
    <property type="entry name" value="PROTEIN SKT5-RELATED"/>
    <property type="match status" value="1"/>
</dbReference>
<feature type="region of interest" description="Disordered" evidence="2">
    <location>
        <begin position="661"/>
        <end position="1034"/>
    </location>
</feature>
<feature type="compositionally biased region" description="Pro residues" evidence="2">
    <location>
        <begin position="892"/>
        <end position="914"/>
    </location>
</feature>
<feature type="compositionally biased region" description="Basic residues" evidence="2">
    <location>
        <begin position="691"/>
        <end position="704"/>
    </location>
</feature>
<dbReference type="SMART" id="SM00671">
    <property type="entry name" value="SEL1"/>
    <property type="match status" value="7"/>
</dbReference>
<feature type="compositionally biased region" description="Pro residues" evidence="2">
    <location>
        <begin position="933"/>
        <end position="951"/>
    </location>
</feature>
<feature type="compositionally biased region" description="Acidic residues" evidence="2">
    <location>
        <begin position="709"/>
        <end position="729"/>
    </location>
</feature>
<keyword evidence="4" id="KW-1185">Reference proteome</keyword>
<feature type="compositionally biased region" description="Pro residues" evidence="2">
    <location>
        <begin position="1302"/>
        <end position="1334"/>
    </location>
</feature>
<protein>
    <submittedName>
        <fullName evidence="3">Chitin synthase 4</fullName>
    </submittedName>
</protein>
<feature type="compositionally biased region" description="Low complexity" evidence="2">
    <location>
        <begin position="1245"/>
        <end position="1290"/>
    </location>
</feature>
<dbReference type="InterPro" id="IPR011990">
    <property type="entry name" value="TPR-like_helical_dom_sf"/>
</dbReference>